<dbReference type="RefSeq" id="WP_076755409.1">
    <property type="nucleotide sequence ID" value="NZ_CP023018.1"/>
</dbReference>
<dbReference type="EMBL" id="FTPK01000002">
    <property type="protein sequence ID" value="SIT69011.1"/>
    <property type="molecule type" value="Genomic_DNA"/>
</dbReference>
<dbReference type="PANTHER" id="PTHR43031">
    <property type="entry name" value="FAD-DEPENDENT OXIDOREDUCTASE"/>
    <property type="match status" value="1"/>
</dbReference>
<keyword evidence="4" id="KW-1185">Reference proteome</keyword>
<dbReference type="AlphaFoldDB" id="A0A1R3VVJ9"/>
<organism evidence="3 4">
    <name type="scientific">Ectothiorhodosinus mongolicus</name>
    <dbReference type="NCBI Taxonomy" id="233100"/>
    <lineage>
        <taxon>Bacteria</taxon>
        <taxon>Pseudomonadati</taxon>
        <taxon>Pseudomonadota</taxon>
        <taxon>Gammaproteobacteria</taxon>
        <taxon>Chromatiales</taxon>
        <taxon>Ectothiorhodospiraceae</taxon>
        <taxon>Ectothiorhodosinus</taxon>
    </lineage>
</organism>
<gene>
    <name evidence="3" type="ORF">SAMN05216526_0985</name>
</gene>
<evidence type="ECO:0000313" key="3">
    <source>
        <dbReference type="EMBL" id="SIT69011.1"/>
    </source>
</evidence>
<feature type="transmembrane region" description="Helical" evidence="1">
    <location>
        <begin position="12"/>
        <end position="30"/>
    </location>
</feature>
<evidence type="ECO:0000259" key="2">
    <source>
        <dbReference type="PROSITE" id="PS50206"/>
    </source>
</evidence>
<proteinExistence type="predicted"/>
<dbReference type="GO" id="GO:0016740">
    <property type="term" value="F:transferase activity"/>
    <property type="evidence" value="ECO:0007669"/>
    <property type="project" value="UniProtKB-KW"/>
</dbReference>
<dbReference type="PANTHER" id="PTHR43031:SF18">
    <property type="entry name" value="RHODANESE-RELATED SULFURTRANSFERASES"/>
    <property type="match status" value="1"/>
</dbReference>
<name>A0A1R3VVJ9_9GAMM</name>
<dbReference type="InterPro" id="IPR001763">
    <property type="entry name" value="Rhodanese-like_dom"/>
</dbReference>
<feature type="domain" description="Rhodanese" evidence="2">
    <location>
        <begin position="50"/>
        <end position="141"/>
    </location>
</feature>
<dbReference type="InterPro" id="IPR036873">
    <property type="entry name" value="Rhodanese-like_dom_sf"/>
</dbReference>
<dbReference type="CDD" id="cd00158">
    <property type="entry name" value="RHOD"/>
    <property type="match status" value="1"/>
</dbReference>
<dbReference type="Pfam" id="PF00581">
    <property type="entry name" value="Rhodanese"/>
    <property type="match status" value="1"/>
</dbReference>
<keyword evidence="1" id="KW-1133">Transmembrane helix</keyword>
<keyword evidence="3" id="KW-0808">Transferase</keyword>
<dbReference type="STRING" id="233100.SAMN05216526_0985"/>
<dbReference type="Gene3D" id="3.40.250.10">
    <property type="entry name" value="Rhodanese-like domain"/>
    <property type="match status" value="1"/>
</dbReference>
<reference evidence="3 4" key="1">
    <citation type="submission" date="2017-01" db="EMBL/GenBank/DDBJ databases">
        <authorList>
            <person name="Mah S.A."/>
            <person name="Swanson W.J."/>
            <person name="Moy G.W."/>
            <person name="Vacquier V.D."/>
        </authorList>
    </citation>
    <scope>NUCLEOTIDE SEQUENCE [LARGE SCALE GENOMIC DNA]</scope>
    <source>
        <strain evidence="3 4">M9</strain>
    </source>
</reference>
<protein>
    <submittedName>
        <fullName evidence="3">Rhodanese-related sulfurtransferase</fullName>
    </submittedName>
</protein>
<evidence type="ECO:0000313" key="4">
    <source>
        <dbReference type="Proteomes" id="UP000223759"/>
    </source>
</evidence>
<dbReference type="SUPFAM" id="SSF52821">
    <property type="entry name" value="Rhodanese/Cell cycle control phosphatase"/>
    <property type="match status" value="1"/>
</dbReference>
<dbReference type="PROSITE" id="PS50206">
    <property type="entry name" value="RHODANESE_3"/>
    <property type="match status" value="1"/>
</dbReference>
<dbReference type="OrthoDB" id="9808735at2"/>
<dbReference type="InterPro" id="IPR050229">
    <property type="entry name" value="GlpE_sulfurtransferase"/>
</dbReference>
<evidence type="ECO:0000256" key="1">
    <source>
        <dbReference type="SAM" id="Phobius"/>
    </source>
</evidence>
<keyword evidence="1" id="KW-0472">Membrane</keyword>
<keyword evidence="1" id="KW-0812">Transmembrane</keyword>
<dbReference type="SMART" id="SM00450">
    <property type="entry name" value="RHOD"/>
    <property type="match status" value="1"/>
</dbReference>
<dbReference type="Proteomes" id="UP000223759">
    <property type="component" value="Unassembled WGS sequence"/>
</dbReference>
<sequence>MQQYIEFLTNHPLLFGLLAVVLGAIFFTEWSRATRKFKVLGPTEAVRVMNQDGALVLDVREEAEVRKTGRISGAKHIPVGKLADRLSEIAKYKEKPVVAYCQSGPRSASACNILVKNGFSQVVNLQGGITAWSSASLPLSKK</sequence>
<accession>A0A1R3VVJ9</accession>